<evidence type="ECO:0000256" key="5">
    <source>
        <dbReference type="SAM" id="Phobius"/>
    </source>
</evidence>
<keyword evidence="6" id="KW-0489">Methyltransferase</keyword>
<dbReference type="InterPro" id="IPR007318">
    <property type="entry name" value="Phopholipid_MeTrfase"/>
</dbReference>
<protein>
    <submittedName>
        <fullName evidence="6">Protein-S-isoprenylcysteine O-methyltransferase Ste14</fullName>
    </submittedName>
</protein>
<dbReference type="GO" id="GO:0012505">
    <property type="term" value="C:endomembrane system"/>
    <property type="evidence" value="ECO:0007669"/>
    <property type="project" value="UniProtKB-SubCell"/>
</dbReference>
<dbReference type="PANTHER" id="PTHR12714">
    <property type="entry name" value="PROTEIN-S ISOPRENYLCYSTEINE O-METHYLTRANSFERASE"/>
    <property type="match status" value="1"/>
</dbReference>
<keyword evidence="7" id="KW-1185">Reference proteome</keyword>
<keyword evidence="6" id="KW-0808">Transferase</keyword>
<gene>
    <name evidence="6" type="ORF">EV692_1063</name>
</gene>
<dbReference type="AlphaFoldDB" id="A0A4R1KZ23"/>
<keyword evidence="3 5" id="KW-1133">Transmembrane helix</keyword>
<evidence type="ECO:0000256" key="1">
    <source>
        <dbReference type="ARBA" id="ARBA00004127"/>
    </source>
</evidence>
<comment type="subcellular location">
    <subcellularLocation>
        <location evidence="1">Endomembrane system</location>
        <topology evidence="1">Multi-pass membrane protein</topology>
    </subcellularLocation>
</comment>
<evidence type="ECO:0000313" key="6">
    <source>
        <dbReference type="EMBL" id="TCK69850.1"/>
    </source>
</evidence>
<keyword evidence="4 5" id="KW-0472">Membrane</keyword>
<keyword evidence="2 5" id="KW-0812">Transmembrane</keyword>
<evidence type="ECO:0000313" key="7">
    <source>
        <dbReference type="Proteomes" id="UP000295496"/>
    </source>
</evidence>
<evidence type="ECO:0000256" key="3">
    <source>
        <dbReference type="ARBA" id="ARBA00022989"/>
    </source>
</evidence>
<dbReference type="Proteomes" id="UP000295496">
    <property type="component" value="Unassembled WGS sequence"/>
</dbReference>
<accession>A0A4R1KZ23</accession>
<dbReference type="GO" id="GO:0008168">
    <property type="term" value="F:methyltransferase activity"/>
    <property type="evidence" value="ECO:0007669"/>
    <property type="project" value="UniProtKB-KW"/>
</dbReference>
<feature type="transmembrane region" description="Helical" evidence="5">
    <location>
        <begin position="83"/>
        <end position="113"/>
    </location>
</feature>
<name>A0A4R1KZ23_9PAST</name>
<comment type="caution">
    <text evidence="6">The sequence shown here is derived from an EMBL/GenBank/DDBJ whole genome shotgun (WGS) entry which is preliminary data.</text>
</comment>
<dbReference type="EMBL" id="SMGJ01000003">
    <property type="protein sequence ID" value="TCK69850.1"/>
    <property type="molecule type" value="Genomic_DNA"/>
</dbReference>
<dbReference type="PANTHER" id="PTHR12714:SF24">
    <property type="entry name" value="SLR1182 PROTEIN"/>
    <property type="match status" value="1"/>
</dbReference>
<proteinExistence type="predicted"/>
<evidence type="ECO:0000256" key="2">
    <source>
        <dbReference type="ARBA" id="ARBA00022692"/>
    </source>
</evidence>
<reference evidence="6 7" key="1">
    <citation type="submission" date="2019-03" db="EMBL/GenBank/DDBJ databases">
        <title>Genomic Encyclopedia of Type Strains, Phase IV (KMG-IV): sequencing the most valuable type-strain genomes for metagenomic binning, comparative biology and taxonomic classification.</title>
        <authorList>
            <person name="Goeker M."/>
        </authorList>
    </citation>
    <scope>NUCLEOTIDE SEQUENCE [LARGE SCALE GENOMIC DNA]</scope>
    <source>
        <strain evidence="6 7">DSM 10053</strain>
    </source>
</reference>
<dbReference type="OrthoDB" id="9811969at2"/>
<feature type="transmembrane region" description="Helical" evidence="5">
    <location>
        <begin position="7"/>
        <end position="25"/>
    </location>
</feature>
<dbReference type="GO" id="GO:0032259">
    <property type="term" value="P:methylation"/>
    <property type="evidence" value="ECO:0007669"/>
    <property type="project" value="UniProtKB-KW"/>
</dbReference>
<dbReference type="Gene3D" id="1.20.120.1630">
    <property type="match status" value="1"/>
</dbReference>
<sequence>MELKLPPPILFLLAVVFIYGLPKIALPLANWLSYLFIFMGIMIAIASLYPFYQHKTTINPHRPEQSVHLITYGIYRFSRNPMYLSLVCFLLAFTFWQQQALGFLVIIGFMAYLNRFQIQPEERILEQKFGQDFLQYQQKVRRWI</sequence>
<dbReference type="RefSeq" id="WP_132301266.1">
    <property type="nucleotide sequence ID" value="NZ_CP170642.1"/>
</dbReference>
<organism evidence="6 7">
    <name type="scientific">Lonepinella koalarum</name>
    <dbReference type="NCBI Taxonomy" id="53417"/>
    <lineage>
        <taxon>Bacteria</taxon>
        <taxon>Pseudomonadati</taxon>
        <taxon>Pseudomonadota</taxon>
        <taxon>Gammaproteobacteria</taxon>
        <taxon>Pasteurellales</taxon>
        <taxon>Pasteurellaceae</taxon>
        <taxon>Lonepinella</taxon>
    </lineage>
</organism>
<feature type="transmembrane region" description="Helical" evidence="5">
    <location>
        <begin position="31"/>
        <end position="52"/>
    </location>
</feature>
<evidence type="ECO:0000256" key="4">
    <source>
        <dbReference type="ARBA" id="ARBA00023136"/>
    </source>
</evidence>
<dbReference type="Pfam" id="PF04191">
    <property type="entry name" value="PEMT"/>
    <property type="match status" value="1"/>
</dbReference>